<dbReference type="Proteomes" id="UP000597206">
    <property type="component" value="Unassembled WGS sequence"/>
</dbReference>
<accession>A0ABS0GFT5</accession>
<organism evidence="1 2">
    <name type="scientific">Vibrio nitrifigilis</name>
    <dbReference type="NCBI Taxonomy" id="2789781"/>
    <lineage>
        <taxon>Bacteria</taxon>
        <taxon>Pseudomonadati</taxon>
        <taxon>Pseudomonadota</taxon>
        <taxon>Gammaproteobacteria</taxon>
        <taxon>Vibrionales</taxon>
        <taxon>Vibrionaceae</taxon>
        <taxon>Vibrio</taxon>
    </lineage>
</organism>
<proteinExistence type="predicted"/>
<gene>
    <name evidence="1" type="ORF">I1A42_11795</name>
</gene>
<evidence type="ECO:0000313" key="1">
    <source>
        <dbReference type="EMBL" id="MBF9001227.1"/>
    </source>
</evidence>
<name>A0ABS0GFT5_9VIBR</name>
<evidence type="ECO:0008006" key="3">
    <source>
        <dbReference type="Google" id="ProtNLM"/>
    </source>
</evidence>
<reference evidence="1 2" key="1">
    <citation type="submission" date="2020-11" db="EMBL/GenBank/DDBJ databases">
        <title>Vibrio nitrifigilis sp. nov., a marine nitrogen-fixing bacterium isolated from the lagoon sediment of an islet inside an atoll.</title>
        <authorList>
            <person name="Wang L.-T."/>
            <person name="Shieh W.Y."/>
        </authorList>
    </citation>
    <scope>NUCLEOTIDE SEQUENCE [LARGE SCALE GENOMIC DNA]</scope>
    <source>
        <strain evidence="1 2">NFV-1</strain>
    </source>
</reference>
<keyword evidence="2" id="KW-1185">Reference proteome</keyword>
<dbReference type="EMBL" id="JADPMR010000001">
    <property type="protein sequence ID" value="MBF9001227.1"/>
    <property type="molecule type" value="Genomic_DNA"/>
</dbReference>
<protein>
    <recommendedName>
        <fullName evidence="3">YtxH domain-containing protein</fullName>
    </recommendedName>
</protein>
<sequence length="61" mass="6947">MLKYIVIILVVIGIYLGVTYKDDITGKVGQDRVESIQEHVNDTIEHGKETMKNTLDEINNE</sequence>
<comment type="caution">
    <text evidence="1">The sequence shown here is derived from an EMBL/GenBank/DDBJ whole genome shotgun (WGS) entry which is preliminary data.</text>
</comment>
<evidence type="ECO:0000313" key="2">
    <source>
        <dbReference type="Proteomes" id="UP000597206"/>
    </source>
</evidence>
<dbReference type="RefSeq" id="WP_196123591.1">
    <property type="nucleotide sequence ID" value="NZ_JADPMR010000001.1"/>
</dbReference>